<feature type="domain" description="Ig-like" evidence="6">
    <location>
        <begin position="580"/>
        <end position="673"/>
    </location>
</feature>
<feature type="domain" description="Ig-like" evidence="6">
    <location>
        <begin position="395"/>
        <end position="482"/>
    </location>
</feature>
<feature type="domain" description="Ig-like" evidence="6">
    <location>
        <begin position="489"/>
        <end position="574"/>
    </location>
</feature>
<evidence type="ECO:0000256" key="1">
    <source>
        <dbReference type="ARBA" id="ARBA00022737"/>
    </source>
</evidence>
<dbReference type="InterPro" id="IPR001304">
    <property type="entry name" value="C-type_lectin-like"/>
</dbReference>
<dbReference type="SUPFAM" id="SSF56436">
    <property type="entry name" value="C-type lectin-like"/>
    <property type="match status" value="1"/>
</dbReference>
<dbReference type="SMART" id="SM00408">
    <property type="entry name" value="IGc2"/>
    <property type="match status" value="6"/>
</dbReference>
<dbReference type="InterPro" id="IPR036179">
    <property type="entry name" value="Ig-like_dom_sf"/>
</dbReference>
<evidence type="ECO:0000313" key="9">
    <source>
        <dbReference type="Proteomes" id="UP001519460"/>
    </source>
</evidence>
<evidence type="ECO:0000313" key="8">
    <source>
        <dbReference type="EMBL" id="KAK7493986.1"/>
    </source>
</evidence>
<keyword evidence="4" id="KW-0732">Signal</keyword>
<dbReference type="SMART" id="SM00409">
    <property type="entry name" value="IG"/>
    <property type="match status" value="6"/>
</dbReference>
<dbReference type="CDD" id="cd00037">
    <property type="entry name" value="CLECT"/>
    <property type="match status" value="1"/>
</dbReference>
<dbReference type="InterPro" id="IPR016186">
    <property type="entry name" value="C-type_lectin-like/link_sf"/>
</dbReference>
<dbReference type="InterPro" id="IPR013783">
    <property type="entry name" value="Ig-like_fold"/>
</dbReference>
<dbReference type="InterPro" id="IPR016187">
    <property type="entry name" value="CTDL_fold"/>
</dbReference>
<dbReference type="EMBL" id="JACVVK020000088">
    <property type="protein sequence ID" value="KAK7493986.1"/>
    <property type="molecule type" value="Genomic_DNA"/>
</dbReference>
<evidence type="ECO:0000259" key="5">
    <source>
        <dbReference type="PROSITE" id="PS50041"/>
    </source>
</evidence>
<dbReference type="InterPro" id="IPR013098">
    <property type="entry name" value="Ig_I-set"/>
</dbReference>
<dbReference type="Pfam" id="PF13927">
    <property type="entry name" value="Ig_3"/>
    <property type="match status" value="4"/>
</dbReference>
<dbReference type="Proteomes" id="UP001519460">
    <property type="component" value="Unassembled WGS sequence"/>
</dbReference>
<dbReference type="Pfam" id="PF00059">
    <property type="entry name" value="Lectin_C"/>
    <property type="match status" value="1"/>
</dbReference>
<keyword evidence="9" id="KW-1185">Reference proteome</keyword>
<feature type="domain" description="Ig-like" evidence="6">
    <location>
        <begin position="285"/>
        <end position="371"/>
    </location>
</feature>
<feature type="domain" description="Fibronectin type-III" evidence="7">
    <location>
        <begin position="900"/>
        <end position="1016"/>
    </location>
</feature>
<feature type="signal peptide" evidence="4">
    <location>
        <begin position="1"/>
        <end position="17"/>
    </location>
</feature>
<dbReference type="CDD" id="cd00063">
    <property type="entry name" value="FN3"/>
    <property type="match status" value="4"/>
</dbReference>
<dbReference type="InterPro" id="IPR003961">
    <property type="entry name" value="FN3_dom"/>
</dbReference>
<dbReference type="FunFam" id="2.60.40.10:FF:000028">
    <property type="entry name" value="Neuronal cell adhesion molecule"/>
    <property type="match status" value="1"/>
</dbReference>
<gene>
    <name evidence="8" type="ORF">BaRGS_00014868</name>
</gene>
<evidence type="ECO:0000256" key="2">
    <source>
        <dbReference type="ARBA" id="ARBA00023157"/>
    </source>
</evidence>
<reference evidence="8 9" key="1">
    <citation type="journal article" date="2023" name="Sci. Data">
        <title>Genome assembly of the Korean intertidal mud-creeper Batillaria attramentaria.</title>
        <authorList>
            <person name="Patra A.K."/>
            <person name="Ho P.T."/>
            <person name="Jun S."/>
            <person name="Lee S.J."/>
            <person name="Kim Y."/>
            <person name="Won Y.J."/>
        </authorList>
    </citation>
    <scope>NUCLEOTIDE SEQUENCE [LARGE SCALE GENOMIC DNA]</scope>
    <source>
        <strain evidence="8">Wonlab-2016</strain>
    </source>
</reference>
<dbReference type="SMART" id="SM00034">
    <property type="entry name" value="CLECT"/>
    <property type="match status" value="1"/>
</dbReference>
<keyword evidence="1" id="KW-0677">Repeat</keyword>
<evidence type="ECO:0008006" key="10">
    <source>
        <dbReference type="Google" id="ProtNLM"/>
    </source>
</evidence>
<dbReference type="Pfam" id="PF07679">
    <property type="entry name" value="I-set"/>
    <property type="match status" value="1"/>
</dbReference>
<evidence type="ECO:0000256" key="4">
    <source>
        <dbReference type="SAM" id="SignalP"/>
    </source>
</evidence>
<organism evidence="8 9">
    <name type="scientific">Batillaria attramentaria</name>
    <dbReference type="NCBI Taxonomy" id="370345"/>
    <lineage>
        <taxon>Eukaryota</taxon>
        <taxon>Metazoa</taxon>
        <taxon>Spiralia</taxon>
        <taxon>Lophotrochozoa</taxon>
        <taxon>Mollusca</taxon>
        <taxon>Gastropoda</taxon>
        <taxon>Caenogastropoda</taxon>
        <taxon>Sorbeoconcha</taxon>
        <taxon>Cerithioidea</taxon>
        <taxon>Batillariidae</taxon>
        <taxon>Batillaria</taxon>
    </lineage>
</organism>
<dbReference type="Gene3D" id="2.60.40.10">
    <property type="entry name" value="Immunoglobulins"/>
    <property type="match status" value="10"/>
</dbReference>
<proteinExistence type="predicted"/>
<feature type="chain" id="PRO_5044868046" description="Contactin" evidence="4">
    <location>
        <begin position="18"/>
        <end position="1339"/>
    </location>
</feature>
<evidence type="ECO:0000259" key="6">
    <source>
        <dbReference type="PROSITE" id="PS50835"/>
    </source>
</evidence>
<evidence type="ECO:0000256" key="3">
    <source>
        <dbReference type="ARBA" id="ARBA00023319"/>
    </source>
</evidence>
<dbReference type="PANTHER" id="PTHR44170:SF6">
    <property type="entry name" value="CONTACTIN"/>
    <property type="match status" value="1"/>
</dbReference>
<dbReference type="PROSITE" id="PS50853">
    <property type="entry name" value="FN3"/>
    <property type="match status" value="4"/>
</dbReference>
<dbReference type="FunFam" id="2.60.40.10:FF:000052">
    <property type="entry name" value="Contactin 1"/>
    <property type="match status" value="1"/>
</dbReference>
<dbReference type="PANTHER" id="PTHR44170">
    <property type="entry name" value="PROTEIN SIDEKICK"/>
    <property type="match status" value="1"/>
</dbReference>
<dbReference type="PROSITE" id="PS50835">
    <property type="entry name" value="IG_LIKE"/>
    <property type="match status" value="6"/>
</dbReference>
<dbReference type="GO" id="GO:0016020">
    <property type="term" value="C:membrane"/>
    <property type="evidence" value="ECO:0007669"/>
    <property type="project" value="UniProtKB-SubCell"/>
</dbReference>
<dbReference type="FunFam" id="2.60.40.10:FF:000032">
    <property type="entry name" value="palladin isoform X1"/>
    <property type="match status" value="1"/>
</dbReference>
<dbReference type="InterPro" id="IPR036116">
    <property type="entry name" value="FN3_sf"/>
</dbReference>
<feature type="domain" description="C-type lectin" evidence="5">
    <location>
        <begin position="31"/>
        <end position="150"/>
    </location>
</feature>
<dbReference type="SUPFAM" id="SSF48726">
    <property type="entry name" value="Immunoglobulin"/>
    <property type="match status" value="6"/>
</dbReference>
<feature type="domain" description="Fibronectin type-III" evidence="7">
    <location>
        <begin position="1021"/>
        <end position="1125"/>
    </location>
</feature>
<dbReference type="SUPFAM" id="SSF49265">
    <property type="entry name" value="Fibronectin type III"/>
    <property type="match status" value="2"/>
</dbReference>
<protein>
    <recommendedName>
        <fullName evidence="10">Contactin</fullName>
    </recommendedName>
</protein>
<dbReference type="Gene3D" id="3.10.100.10">
    <property type="entry name" value="Mannose-Binding Protein A, subunit A"/>
    <property type="match status" value="1"/>
</dbReference>
<feature type="domain" description="Fibronectin type-III" evidence="7">
    <location>
        <begin position="787"/>
        <end position="895"/>
    </location>
</feature>
<comment type="caution">
    <text evidence="8">The sequence shown here is derived from an EMBL/GenBank/DDBJ whole genome shotgun (WGS) entry which is preliminary data.</text>
</comment>
<dbReference type="InterPro" id="IPR007110">
    <property type="entry name" value="Ig-like_dom"/>
</dbReference>
<feature type="domain" description="Fibronectin type-III" evidence="7">
    <location>
        <begin position="1130"/>
        <end position="1226"/>
    </location>
</feature>
<accession>A0ABD0L417</accession>
<dbReference type="InterPro" id="IPR003599">
    <property type="entry name" value="Ig_sub"/>
</dbReference>
<feature type="domain" description="Ig-like" evidence="6">
    <location>
        <begin position="182"/>
        <end position="274"/>
    </location>
</feature>
<sequence length="1339" mass="148145">MRVSVLLTLLVVTTVRCQVSFTECPTEWIKNGDHCYRFVGYPRLKLNGASSFCQNDGAALLSVNSPTEHTFVVNWLETYDAGRDTWLTSGVVTTQGVQWLGDGTSTSSLNFWLDTASERKDGDTVGYVYSNVTYEWGIADDSKNSSFVCEIALADIYKIVEDDRDFDYGLEIENPDLAPKGPKFLAEPVDTTILSATTAAYLDCLATGIPKPEYSWLRSSGNTMAPLRTGPGTRYSLTGGRLTIDFPVEADEGTYQCVASNEFGSILSTPVTLSFGSLGEFSNVPTADVYGELYDGAVIECPSINYRPAVSYQWFKNDITSFIRPEVQDHTFISNNGKLYFSELASSDDAIYYCVVSLTSQGGTGNYIGASRDESRTSLGFRLHVTSGGNSQFQPVIQNDFIKVYPGNPKRGQTIEMECFAQGTGPLVYIWYRDGKEMPRTASFSETKRVMRIENVQIEDGGQYRCRVDSRTTNLFAEKNYTLDIQAEPYFSYPLTDQHVDLGSKLTWHCEARGKPTPTYTWYKNGQVLQNSTGVRISGNTMVIDSLQRERDSGMYQCAARNLYGVSFSSAQIRVLEFAPTFAKRPVEAFLSAAVGGDITIVCDPEAAPAPTYKWLRNGADLGLVQGGSANNGFQMLLNGNLFIENINTGHQGTYTCQVTNSLGEASSEGILRVFPRTVISQRPRNEQVEVNTTAALTCTTSSPPNIDVVYVWFFNNHLIDLTDDIEYRMGSGATSGNLYIIGAQYKHEGRYTCQVTTAMDSVKASAFLTVRGPPGEPAGVYKGDNVGDDVDEVDESEASRAIRIYWSDGETHGSNIVAYSVEFRTNFDMRWRFHPGAQNIDARLVQSNEYSDKKTFFLRNLKPWAGHQFRVRAINSFGLGAPSKPTEFIQIPGARPTVAPSGVSGGGGKVGDLTVTWEPLPEEDHNGPNLKYNVYYREKQRSVTSDTRWEQATVLPSEACAEIPDTEKGLVLLCRHTFLVGKQFYYMPYEVRLEAENVYGKGVSSDIVTIMSAEEMPTGTPRAVFSIPYNSTALEVHWTPVPNTREQMKGKLIGYRINYWDKDLEEEEQARFNIIPVPPGSDNVDHGLIIGLVPGHWYISNVQSITSAGFGPKSENYPQETANFAPSLYPTEVHVYSVEGVGLRVNFRGISTKVAEEPLMGYKMQYWPSGENIRSAQVLDVGRLNYGTITNVSESVLYQLRVFGYSRGGQGKRSSPSVYFTVGEGQVAYNPETTEVMAGCSMVQASLLFVCITLLLNMVMAQHQLAEFHPGGGKNNYRERVCLGGLGPRWNTADKDTMNSTKPTSISANKSLKTLVSGEDTRFVWISVDFVLQDLVKG</sequence>
<dbReference type="FunFam" id="2.60.40.10:FF:000035">
    <property type="entry name" value="Contactin 1"/>
    <property type="match status" value="1"/>
</dbReference>
<dbReference type="Pfam" id="PF00041">
    <property type="entry name" value="fn3"/>
    <property type="match status" value="2"/>
</dbReference>
<name>A0ABD0L417_9CAEN</name>
<keyword evidence="3" id="KW-0393">Immunoglobulin domain</keyword>
<dbReference type="PROSITE" id="PS50041">
    <property type="entry name" value="C_TYPE_LECTIN_2"/>
    <property type="match status" value="1"/>
</dbReference>
<keyword evidence="2" id="KW-1015">Disulfide bond</keyword>
<feature type="domain" description="Ig-like" evidence="6">
    <location>
        <begin position="676"/>
        <end position="770"/>
    </location>
</feature>
<dbReference type="InterPro" id="IPR003598">
    <property type="entry name" value="Ig_sub2"/>
</dbReference>
<evidence type="ECO:0000259" key="7">
    <source>
        <dbReference type="PROSITE" id="PS50853"/>
    </source>
</evidence>
<dbReference type="SMART" id="SM00060">
    <property type="entry name" value="FN3"/>
    <property type="match status" value="4"/>
</dbReference>